<dbReference type="AlphaFoldDB" id="A0A2T0N6F5"/>
<evidence type="ECO:0000313" key="1">
    <source>
        <dbReference type="EMBL" id="PRX68105.1"/>
    </source>
</evidence>
<reference evidence="1 2" key="1">
    <citation type="submission" date="2018-03" db="EMBL/GenBank/DDBJ databases">
        <title>Genomic Encyclopedia of Type Strains, Phase III (KMG-III): the genomes of soil and plant-associated and newly described type strains.</title>
        <authorList>
            <person name="Whitman W."/>
        </authorList>
    </citation>
    <scope>NUCLEOTIDE SEQUENCE [LARGE SCALE GENOMIC DNA]</scope>
    <source>
        <strain evidence="1 2">CGMCC 4.7104</strain>
    </source>
</reference>
<dbReference type="RefSeq" id="WP_106236187.1">
    <property type="nucleotide sequence ID" value="NZ_JBFAIB010000029.1"/>
</dbReference>
<accession>A0A2T0N6F5</accession>
<name>A0A2T0N6F5_9ACTN</name>
<evidence type="ECO:0008006" key="3">
    <source>
        <dbReference type="Google" id="ProtNLM"/>
    </source>
</evidence>
<keyword evidence="2" id="KW-1185">Reference proteome</keyword>
<dbReference type="InterPro" id="IPR016181">
    <property type="entry name" value="Acyl_CoA_acyltransferase"/>
</dbReference>
<sequence>MALRITTLGERPQFASSLWDMDHTWHEFVLNDPFADLFYGFVTTVYQDYVLVADDSAEPGRLVARACMMPYVAGADALPDDGWDGVIRSGWRARERGLRPDAVSALEITVRRDLLGHGLSALMVAAMREHAARLGHHELVAPVRPNRKHLEPHTPMAEYAFRTRPDGLPHDPWLRVHVRAGGRIVKVAPRSMVVPGTLAEWRGWTGLPFDRPGPVEVPGALTPVHCDPDHDHAVYVEPNVWVTHPLG</sequence>
<dbReference type="OrthoDB" id="342444at2"/>
<proteinExistence type="predicted"/>
<organism evidence="1 2">
    <name type="scientific">Nonomuraea fuscirosea</name>
    <dbReference type="NCBI Taxonomy" id="1291556"/>
    <lineage>
        <taxon>Bacteria</taxon>
        <taxon>Bacillati</taxon>
        <taxon>Actinomycetota</taxon>
        <taxon>Actinomycetes</taxon>
        <taxon>Streptosporangiales</taxon>
        <taxon>Streptosporangiaceae</taxon>
        <taxon>Nonomuraea</taxon>
    </lineage>
</organism>
<gene>
    <name evidence="1" type="ORF">B0I32_10366</name>
</gene>
<dbReference type="EMBL" id="PVNG01000003">
    <property type="protein sequence ID" value="PRX68105.1"/>
    <property type="molecule type" value="Genomic_DNA"/>
</dbReference>
<dbReference type="Gene3D" id="3.40.630.30">
    <property type="match status" value="1"/>
</dbReference>
<dbReference type="SUPFAM" id="SSF55729">
    <property type="entry name" value="Acyl-CoA N-acyltransferases (Nat)"/>
    <property type="match status" value="1"/>
</dbReference>
<evidence type="ECO:0000313" key="2">
    <source>
        <dbReference type="Proteomes" id="UP000238312"/>
    </source>
</evidence>
<comment type="caution">
    <text evidence="1">The sequence shown here is derived from an EMBL/GenBank/DDBJ whole genome shotgun (WGS) entry which is preliminary data.</text>
</comment>
<protein>
    <recommendedName>
        <fullName evidence="3">N-acetyltransferase</fullName>
    </recommendedName>
</protein>
<dbReference type="Proteomes" id="UP000238312">
    <property type="component" value="Unassembled WGS sequence"/>
</dbReference>